<dbReference type="Pfam" id="PF02569">
    <property type="entry name" value="Pantoate_ligase"/>
    <property type="match status" value="1"/>
</dbReference>
<evidence type="ECO:0000256" key="4">
    <source>
        <dbReference type="ARBA" id="ARBA00015647"/>
    </source>
</evidence>
<dbReference type="Proteomes" id="UP001165080">
    <property type="component" value="Unassembled WGS sequence"/>
</dbReference>
<dbReference type="AlphaFoldDB" id="A0A9W6F600"/>
<protein>
    <recommendedName>
        <fullName evidence="4">Pantoate--beta-alanine ligase</fullName>
        <ecNumber evidence="3">6.3.2.1</ecNumber>
    </recommendedName>
    <alternativeName>
        <fullName evidence="10">Pantoate-activating enzyme</fullName>
    </alternativeName>
    <alternativeName>
        <fullName evidence="9">Pantothenate synthetase</fullName>
    </alternativeName>
</protein>
<keyword evidence="13" id="KW-1185">Reference proteome</keyword>
<comment type="pathway">
    <text evidence="1">Cofactor biosynthesis; (R)-pantothenate biosynthesis; (R)-pantothenate from (R)-pantoate and beta-alanine: step 1/1.</text>
</comment>
<dbReference type="GO" id="GO:0005829">
    <property type="term" value="C:cytosol"/>
    <property type="evidence" value="ECO:0007669"/>
    <property type="project" value="TreeGrafter"/>
</dbReference>
<evidence type="ECO:0000256" key="6">
    <source>
        <dbReference type="ARBA" id="ARBA00022655"/>
    </source>
</evidence>
<dbReference type="HAMAP" id="MF_00158">
    <property type="entry name" value="PanC"/>
    <property type="match status" value="1"/>
</dbReference>
<keyword evidence="7" id="KW-0547">Nucleotide-binding</keyword>
<organism evidence="12 13">
    <name type="scientific">Pleodorina starrii</name>
    <dbReference type="NCBI Taxonomy" id="330485"/>
    <lineage>
        <taxon>Eukaryota</taxon>
        <taxon>Viridiplantae</taxon>
        <taxon>Chlorophyta</taxon>
        <taxon>core chlorophytes</taxon>
        <taxon>Chlorophyceae</taxon>
        <taxon>CS clade</taxon>
        <taxon>Chlamydomonadales</taxon>
        <taxon>Volvocaceae</taxon>
        <taxon>Pleodorina</taxon>
    </lineage>
</organism>
<evidence type="ECO:0000256" key="3">
    <source>
        <dbReference type="ARBA" id="ARBA00012219"/>
    </source>
</evidence>
<keyword evidence="8" id="KW-0067">ATP-binding</keyword>
<dbReference type="NCBIfam" id="TIGR00018">
    <property type="entry name" value="panC"/>
    <property type="match status" value="1"/>
</dbReference>
<dbReference type="SUPFAM" id="SSF52374">
    <property type="entry name" value="Nucleotidylyl transferase"/>
    <property type="match status" value="1"/>
</dbReference>
<sequence>MSTEEQELPVFTTAADMRAWVRKQKKSGRKVALVPTMGYLHEGHLSLVKAAKERADVVVASIYVNPTQFAAHEDFDVYPRNPADDRAKLAAAGCHAVFEPESLYVAVPGASEGSNVVGRETQHPDSHETFVSVERLQRPLCGGSRPHFFRGVCTVVTKLFHICEPDVAVFGRKDYQQWRVICRLVRDLDFAVEVVGMPICREADGLAMSSRNARLSAESRERALCISRGLAWAEGAVKEGAVSKPEEVAAHVRGLIEEAGGKVDYVELLHALNLGPISDLTSQPVLLAVAAHFPARDGKGTVRLIDNTVLNNQGEQQ</sequence>
<evidence type="ECO:0000256" key="5">
    <source>
        <dbReference type="ARBA" id="ARBA00022598"/>
    </source>
</evidence>
<evidence type="ECO:0000256" key="8">
    <source>
        <dbReference type="ARBA" id="ARBA00022840"/>
    </source>
</evidence>
<dbReference type="InterPro" id="IPR014729">
    <property type="entry name" value="Rossmann-like_a/b/a_fold"/>
</dbReference>
<dbReference type="Gene3D" id="3.40.50.620">
    <property type="entry name" value="HUPs"/>
    <property type="match status" value="1"/>
</dbReference>
<evidence type="ECO:0000256" key="9">
    <source>
        <dbReference type="ARBA" id="ARBA00029902"/>
    </source>
</evidence>
<dbReference type="EC" id="6.3.2.1" evidence="3"/>
<evidence type="ECO:0000256" key="10">
    <source>
        <dbReference type="ARBA" id="ARBA00032806"/>
    </source>
</evidence>
<gene>
    <name evidence="12" type="primary">PLEST002722</name>
    <name evidence="12" type="ORF">PLESTB_001241400</name>
</gene>
<dbReference type="GO" id="GO:0004592">
    <property type="term" value="F:pantoate-beta-alanine ligase activity"/>
    <property type="evidence" value="ECO:0007669"/>
    <property type="project" value="UniProtKB-EC"/>
</dbReference>
<evidence type="ECO:0000256" key="1">
    <source>
        <dbReference type="ARBA" id="ARBA00004990"/>
    </source>
</evidence>
<comment type="caution">
    <text evidence="12">The sequence shown here is derived from an EMBL/GenBank/DDBJ whole genome shotgun (WGS) entry which is preliminary data.</text>
</comment>
<keyword evidence="5" id="KW-0436">Ligase</keyword>
<proteinExistence type="inferred from homology"/>
<keyword evidence="6" id="KW-0566">Pantothenate biosynthesis</keyword>
<evidence type="ECO:0000313" key="13">
    <source>
        <dbReference type="Proteomes" id="UP001165080"/>
    </source>
</evidence>
<evidence type="ECO:0000313" key="12">
    <source>
        <dbReference type="EMBL" id="GLC57569.1"/>
    </source>
</evidence>
<evidence type="ECO:0000256" key="2">
    <source>
        <dbReference type="ARBA" id="ARBA00009256"/>
    </source>
</evidence>
<comment type="catalytic activity">
    <reaction evidence="11">
        <text>(R)-pantoate + beta-alanine + ATP = (R)-pantothenate + AMP + diphosphate + H(+)</text>
        <dbReference type="Rhea" id="RHEA:10912"/>
        <dbReference type="ChEBI" id="CHEBI:15378"/>
        <dbReference type="ChEBI" id="CHEBI:15980"/>
        <dbReference type="ChEBI" id="CHEBI:29032"/>
        <dbReference type="ChEBI" id="CHEBI:30616"/>
        <dbReference type="ChEBI" id="CHEBI:33019"/>
        <dbReference type="ChEBI" id="CHEBI:57966"/>
        <dbReference type="ChEBI" id="CHEBI:456215"/>
        <dbReference type="EC" id="6.3.2.1"/>
    </reaction>
</comment>
<dbReference type="Gene3D" id="3.30.1300.10">
    <property type="entry name" value="Pantoate-beta-alanine ligase, C-terminal domain"/>
    <property type="match status" value="1"/>
</dbReference>
<evidence type="ECO:0000256" key="7">
    <source>
        <dbReference type="ARBA" id="ARBA00022741"/>
    </source>
</evidence>
<dbReference type="CDD" id="cd00560">
    <property type="entry name" value="PanC"/>
    <property type="match status" value="1"/>
</dbReference>
<dbReference type="PANTHER" id="PTHR21299">
    <property type="entry name" value="CYTIDYLATE KINASE/PANTOATE-BETA-ALANINE LIGASE"/>
    <property type="match status" value="1"/>
</dbReference>
<reference evidence="12 13" key="1">
    <citation type="journal article" date="2023" name="Commun. Biol.">
        <title>Reorganization of the ancestral sex-determining regions during the evolution of trioecy in Pleodorina starrii.</title>
        <authorList>
            <person name="Takahashi K."/>
            <person name="Suzuki S."/>
            <person name="Kawai-Toyooka H."/>
            <person name="Yamamoto K."/>
            <person name="Hamaji T."/>
            <person name="Ootsuki R."/>
            <person name="Yamaguchi H."/>
            <person name="Kawachi M."/>
            <person name="Higashiyama T."/>
            <person name="Nozaki H."/>
        </authorList>
    </citation>
    <scope>NUCLEOTIDE SEQUENCE [LARGE SCALE GENOMIC DNA]</scope>
    <source>
        <strain evidence="12 13">NIES-4479</strain>
    </source>
</reference>
<comment type="similarity">
    <text evidence="2">Belongs to the pantothenate synthetase family.</text>
</comment>
<evidence type="ECO:0000256" key="11">
    <source>
        <dbReference type="ARBA" id="ARBA00048258"/>
    </source>
</evidence>
<dbReference type="PANTHER" id="PTHR21299:SF1">
    <property type="entry name" value="PANTOATE--BETA-ALANINE LIGASE"/>
    <property type="match status" value="1"/>
</dbReference>
<dbReference type="InterPro" id="IPR003721">
    <property type="entry name" value="Pantoate_ligase"/>
</dbReference>
<dbReference type="GO" id="GO:0005524">
    <property type="term" value="F:ATP binding"/>
    <property type="evidence" value="ECO:0007669"/>
    <property type="project" value="UniProtKB-KW"/>
</dbReference>
<name>A0A9W6F600_9CHLO</name>
<accession>A0A9W6F600</accession>
<dbReference type="EMBL" id="BRXU01000019">
    <property type="protein sequence ID" value="GLC57569.1"/>
    <property type="molecule type" value="Genomic_DNA"/>
</dbReference>
<dbReference type="OrthoDB" id="2020436at2759"/>
<dbReference type="GO" id="GO:0015940">
    <property type="term" value="P:pantothenate biosynthetic process"/>
    <property type="evidence" value="ECO:0007669"/>
    <property type="project" value="UniProtKB-KW"/>
</dbReference>
<dbReference type="InterPro" id="IPR042176">
    <property type="entry name" value="Pantoate_ligase_C"/>
</dbReference>